<gene>
    <name evidence="4" type="ORF">FUA22_05525</name>
</gene>
<evidence type="ECO:0000256" key="3">
    <source>
        <dbReference type="ARBA" id="ARBA00023237"/>
    </source>
</evidence>
<accession>A0A5C7GMN4</accession>
<dbReference type="EMBL" id="VRKQ01000008">
    <property type="protein sequence ID" value="TXG39337.1"/>
    <property type="molecule type" value="Genomic_DNA"/>
</dbReference>
<organism evidence="4 5">
    <name type="scientific">Seonamhaeicola maritimus</name>
    <dbReference type="NCBI Taxonomy" id="2591822"/>
    <lineage>
        <taxon>Bacteria</taxon>
        <taxon>Pseudomonadati</taxon>
        <taxon>Bacteroidota</taxon>
        <taxon>Flavobacteriia</taxon>
        <taxon>Flavobacteriales</taxon>
        <taxon>Flavobacteriaceae</taxon>
    </lineage>
</organism>
<dbReference type="Gene3D" id="2.40.170.20">
    <property type="entry name" value="TonB-dependent receptor, beta-barrel domain"/>
    <property type="match status" value="1"/>
</dbReference>
<dbReference type="AlphaFoldDB" id="A0A5C7GMN4"/>
<dbReference type="SUPFAM" id="SSF49464">
    <property type="entry name" value="Carboxypeptidase regulatory domain-like"/>
    <property type="match status" value="1"/>
</dbReference>
<protein>
    <submittedName>
        <fullName evidence="4">TonB-dependent receptor</fullName>
    </submittedName>
</protein>
<evidence type="ECO:0000313" key="5">
    <source>
        <dbReference type="Proteomes" id="UP000321080"/>
    </source>
</evidence>
<evidence type="ECO:0000256" key="2">
    <source>
        <dbReference type="ARBA" id="ARBA00023136"/>
    </source>
</evidence>
<reference evidence="4 5" key="1">
    <citation type="submission" date="2019-08" db="EMBL/GenBank/DDBJ databases">
        <title>Seonamhaeicola sediminis sp. nov., isolated from marine sediment.</title>
        <authorList>
            <person name="Cao W.R."/>
        </authorList>
    </citation>
    <scope>NUCLEOTIDE SEQUENCE [LARGE SCALE GENOMIC DNA]</scope>
    <source>
        <strain evidence="4 5">1505</strain>
    </source>
</reference>
<proteinExistence type="predicted"/>
<keyword evidence="2" id="KW-0472">Membrane</keyword>
<sequence>MIKKTNQIIILFSFILLALFNVSAQEKNKKQSLASVIHTLQNKFNVKFNYAEDIIEDVFLIAPEDHLTLPEVLKHLESNTTLLYTRLDNIVIIKLKKEGVVKICGYLKDRESLQPLSFTIVQSGNNRTTTDKAGYFQIELTNLELPVRISHLGYKTIEKPYNEFVLNTCEDIYLVHEFQSLSEVVISNYIATGINKISDGSYEIDYSKFDILPGLIDNDVLHSVQAFPGIISANETVSNINIRGGTHDQNLILWDGIKMYQSGHFFGLISMYNPHITQKSFLRKNGSDVSYTDGVSGTIMMETENKVNDNFKGVVDANLTNVNAFADVPIGHKSSLQLATRKSINQFVETPTYNSFFERISQNTEVASNANAISNTNEAFDFYDISLRWIYKINDNEELRLNFINANNRLQFNENAVVNNQAESKRSTLTQNSIAGGLNYKKYWSNKLNTTFEIYETDYKLRSLNSNVLESQRFLQENVVSETSSKIKLNYHPTNDLNFLLGYHFVETEVSNLDDMDNPIYRLLVSEVLRTHGVFSQVNYKSKNGTTNVNFGLRYNYISKFKKSFLEPRFSFMQRFSDHFTFEMLGEFKNQNTSQVINFQSDFLGIEKRRWQLSNNLDIPILTSKQVSAGLNYNHNNWLLSVKGYLKKVEGITSQSQGFQNQYEFVKSKGSYNAHGLDVLLRKQISNFNLWLSYTHLSSDYTFKDLEPHAFPSNYDITHALTFGTTYSNKRIKVSGGLNWHSGKPVTCPIQDDKIVNGNINFGPTNEETLKDYLRLDISALYNFSLNKKSKVKVGLSLWNVLNRKNELNNFYSINLDNLNETIQQSLGFTPNAVVRVHF</sequence>
<keyword evidence="5" id="KW-1185">Reference proteome</keyword>
<comment type="caution">
    <text evidence="4">The sequence shown here is derived from an EMBL/GenBank/DDBJ whole genome shotgun (WGS) entry which is preliminary data.</text>
</comment>
<keyword evidence="3" id="KW-0998">Cell outer membrane</keyword>
<name>A0A5C7GMN4_9FLAO</name>
<comment type="subcellular location">
    <subcellularLocation>
        <location evidence="1">Cell outer membrane</location>
    </subcellularLocation>
</comment>
<evidence type="ECO:0000313" key="4">
    <source>
        <dbReference type="EMBL" id="TXG39337.1"/>
    </source>
</evidence>
<dbReference type="InterPro" id="IPR036942">
    <property type="entry name" value="Beta-barrel_TonB_sf"/>
</dbReference>
<evidence type="ECO:0000256" key="1">
    <source>
        <dbReference type="ARBA" id="ARBA00004442"/>
    </source>
</evidence>
<dbReference type="Proteomes" id="UP000321080">
    <property type="component" value="Unassembled WGS sequence"/>
</dbReference>
<dbReference type="SUPFAM" id="SSF56935">
    <property type="entry name" value="Porins"/>
    <property type="match status" value="1"/>
</dbReference>
<keyword evidence="4" id="KW-0675">Receptor</keyword>
<dbReference type="GO" id="GO:0009279">
    <property type="term" value="C:cell outer membrane"/>
    <property type="evidence" value="ECO:0007669"/>
    <property type="project" value="UniProtKB-SubCell"/>
</dbReference>
<dbReference type="OrthoDB" id="9803050at2"/>
<dbReference type="RefSeq" id="WP_147766907.1">
    <property type="nucleotide sequence ID" value="NZ_VRKQ01000008.1"/>
</dbReference>
<dbReference type="InterPro" id="IPR008969">
    <property type="entry name" value="CarboxyPept-like_regulatory"/>
</dbReference>